<sequence>MRTAGNVNDRTTSPPPASKSASTISVYRIQIKTPLSTDGYSHLYSPTASRLCREFARPDPGNRAIPRNLADMGTYVDTPLRDQFMSEPPSGSELCHVSSSLERWKQAVELQKDLYAGFEKGPKAWDEATLRLLSEYVKQRRIRYKGPMDPHAVIYGLAINKVCFPSGDLEGFVKLSDRLLRRRLALCHHLDHDVFFPTLLIVPTAALMSLGAATEWGGHEALEAWAPRLRMTFFVGSPDLEQWAAEKLIPQARPDKSKPTQDIIGYGECRDGGFSGIADFVGSLGTADPVTGRRLIVVSSDHYQVGKADIEPLSLTLDDYNVYEPYDASCEI</sequence>
<name>A0ABQ9PDG2_9PEZI</name>
<dbReference type="EMBL" id="JARUPT010000694">
    <property type="protein sequence ID" value="KAK0369177.1"/>
    <property type="molecule type" value="Genomic_DNA"/>
</dbReference>
<keyword evidence="3" id="KW-1185">Reference proteome</keyword>
<feature type="region of interest" description="Disordered" evidence="1">
    <location>
        <begin position="1"/>
        <end position="23"/>
    </location>
</feature>
<gene>
    <name evidence="2" type="ORF">CLIM01_13463</name>
</gene>
<evidence type="ECO:0000313" key="3">
    <source>
        <dbReference type="Proteomes" id="UP001169217"/>
    </source>
</evidence>
<dbReference type="Proteomes" id="UP001169217">
    <property type="component" value="Unassembled WGS sequence"/>
</dbReference>
<protein>
    <submittedName>
        <fullName evidence="2">Uncharacterized protein</fullName>
    </submittedName>
</protein>
<comment type="caution">
    <text evidence="2">The sequence shown here is derived from an EMBL/GenBank/DDBJ whole genome shotgun (WGS) entry which is preliminary data.</text>
</comment>
<accession>A0ABQ9PDG2</accession>
<reference evidence="2" key="1">
    <citation type="submission" date="2023-04" db="EMBL/GenBank/DDBJ databases">
        <title>Colletotrichum limetticola genome sequence.</title>
        <authorList>
            <person name="Baroncelli R."/>
        </authorList>
    </citation>
    <scope>NUCLEOTIDE SEQUENCE</scope>
    <source>
        <strain evidence="2">KLA-Anderson</strain>
    </source>
</reference>
<proteinExistence type="predicted"/>
<organism evidence="2 3">
    <name type="scientific">Colletotrichum limetticola</name>
    <dbReference type="NCBI Taxonomy" id="1209924"/>
    <lineage>
        <taxon>Eukaryota</taxon>
        <taxon>Fungi</taxon>
        <taxon>Dikarya</taxon>
        <taxon>Ascomycota</taxon>
        <taxon>Pezizomycotina</taxon>
        <taxon>Sordariomycetes</taxon>
        <taxon>Hypocreomycetidae</taxon>
        <taxon>Glomerellales</taxon>
        <taxon>Glomerellaceae</taxon>
        <taxon>Colletotrichum</taxon>
        <taxon>Colletotrichum acutatum species complex</taxon>
    </lineage>
</organism>
<evidence type="ECO:0000313" key="2">
    <source>
        <dbReference type="EMBL" id="KAK0369177.1"/>
    </source>
</evidence>
<evidence type="ECO:0000256" key="1">
    <source>
        <dbReference type="SAM" id="MobiDB-lite"/>
    </source>
</evidence>
<feature type="compositionally biased region" description="Polar residues" evidence="1">
    <location>
        <begin position="1"/>
        <end position="10"/>
    </location>
</feature>